<evidence type="ECO:0000313" key="5">
    <source>
        <dbReference type="EMBL" id="CAF0899410.1"/>
    </source>
</evidence>
<dbReference type="SUPFAM" id="SSF52833">
    <property type="entry name" value="Thioredoxin-like"/>
    <property type="match status" value="1"/>
</dbReference>
<gene>
    <name evidence="6" type="ORF">BJG266_LOCUS12651</name>
    <name evidence="4" type="ORF">IZO911_LOCUS8791</name>
    <name evidence="8" type="ORF">KXQ929_LOCUS18337</name>
    <name evidence="7" type="ORF">OKA104_LOCUS17231</name>
    <name evidence="2" type="ORF">QVE165_LOCUS3274</name>
    <name evidence="3" type="ORF">QVE165_LOCUS3497</name>
    <name evidence="5" type="ORF">VCS650_LOCUS9220</name>
</gene>
<evidence type="ECO:0000313" key="4">
    <source>
        <dbReference type="EMBL" id="CAF0835868.1"/>
    </source>
</evidence>
<evidence type="ECO:0000313" key="7">
    <source>
        <dbReference type="EMBL" id="CAF3778357.1"/>
    </source>
</evidence>
<dbReference type="GO" id="GO:0016491">
    <property type="term" value="F:oxidoreductase activity"/>
    <property type="evidence" value="ECO:0007669"/>
    <property type="project" value="InterPro"/>
</dbReference>
<dbReference type="EMBL" id="CAJNON010000063">
    <property type="protein sequence ID" value="CAF0899410.1"/>
    <property type="molecule type" value="Genomic_DNA"/>
</dbReference>
<dbReference type="Pfam" id="PF00578">
    <property type="entry name" value="AhpC-TSA"/>
    <property type="match status" value="1"/>
</dbReference>
<dbReference type="EMBL" id="CAJOAY010001019">
    <property type="protein sequence ID" value="CAF3778357.1"/>
    <property type="molecule type" value="Genomic_DNA"/>
</dbReference>
<dbReference type="Proteomes" id="UP000663877">
    <property type="component" value="Unassembled WGS sequence"/>
</dbReference>
<accession>A0A813RXI0</accession>
<keyword evidence="9" id="KW-1185">Reference proteome</keyword>
<reference evidence="3" key="1">
    <citation type="submission" date="2021-02" db="EMBL/GenBank/DDBJ databases">
        <authorList>
            <person name="Nowell W R."/>
        </authorList>
    </citation>
    <scope>NUCLEOTIDE SEQUENCE</scope>
</reference>
<evidence type="ECO:0000313" key="8">
    <source>
        <dbReference type="EMBL" id="CAF3822585.1"/>
    </source>
</evidence>
<dbReference type="EMBL" id="CAJNOI010000049">
    <property type="protein sequence ID" value="CAF0941113.1"/>
    <property type="molecule type" value="Genomic_DNA"/>
</dbReference>
<protein>
    <recommendedName>
        <fullName evidence="1">Thioredoxin domain-containing protein</fullName>
    </recommendedName>
</protein>
<dbReference type="InterPro" id="IPR013766">
    <property type="entry name" value="Thioredoxin_domain"/>
</dbReference>
<feature type="domain" description="Thioredoxin" evidence="1">
    <location>
        <begin position="5"/>
        <end position="136"/>
    </location>
</feature>
<dbReference type="EMBL" id="CAJNOM010000011">
    <property type="protein sequence ID" value="CAF0783111.1"/>
    <property type="molecule type" value="Genomic_DNA"/>
</dbReference>
<dbReference type="EMBL" id="CAJNOM010000012">
    <property type="protein sequence ID" value="CAF0787214.1"/>
    <property type="molecule type" value="Genomic_DNA"/>
</dbReference>
<evidence type="ECO:0000313" key="2">
    <source>
        <dbReference type="EMBL" id="CAF0783111.1"/>
    </source>
</evidence>
<evidence type="ECO:0000313" key="6">
    <source>
        <dbReference type="EMBL" id="CAF0941113.1"/>
    </source>
</evidence>
<dbReference type="InterPro" id="IPR036249">
    <property type="entry name" value="Thioredoxin-like_sf"/>
</dbReference>
<evidence type="ECO:0000313" key="3">
    <source>
        <dbReference type="EMBL" id="CAF0787214.1"/>
    </source>
</evidence>
<dbReference type="Proteomes" id="UP000663891">
    <property type="component" value="Unassembled WGS sequence"/>
</dbReference>
<dbReference type="GO" id="GO:0016209">
    <property type="term" value="F:antioxidant activity"/>
    <property type="evidence" value="ECO:0007669"/>
    <property type="project" value="InterPro"/>
</dbReference>
<dbReference type="Proteomes" id="UP000663832">
    <property type="component" value="Unassembled WGS sequence"/>
</dbReference>
<evidence type="ECO:0000313" key="9">
    <source>
        <dbReference type="Proteomes" id="UP000663832"/>
    </source>
</evidence>
<dbReference type="InterPro" id="IPR000866">
    <property type="entry name" value="AhpC/TSA"/>
</dbReference>
<dbReference type="Gene3D" id="3.40.30.10">
    <property type="entry name" value="Glutaredoxin"/>
    <property type="match status" value="1"/>
</dbReference>
<dbReference type="Proteomes" id="UP000663881">
    <property type="component" value="Unassembled WGS sequence"/>
</dbReference>
<dbReference type="Proteomes" id="UP000663860">
    <property type="component" value="Unassembled WGS sequence"/>
</dbReference>
<dbReference type="PROSITE" id="PS51352">
    <property type="entry name" value="THIOREDOXIN_2"/>
    <property type="match status" value="1"/>
</dbReference>
<evidence type="ECO:0000259" key="1">
    <source>
        <dbReference type="PROSITE" id="PS51352"/>
    </source>
</evidence>
<dbReference type="AlphaFoldDB" id="A0A813RXI0"/>
<dbReference type="Proteomes" id="UP000663868">
    <property type="component" value="Unassembled WGS sequence"/>
</dbReference>
<dbReference type="EMBL" id="CAJOBB010001191">
    <property type="protein sequence ID" value="CAF3822585.1"/>
    <property type="molecule type" value="Genomic_DNA"/>
</dbReference>
<organism evidence="3 9">
    <name type="scientific">Adineta steineri</name>
    <dbReference type="NCBI Taxonomy" id="433720"/>
    <lineage>
        <taxon>Eukaryota</taxon>
        <taxon>Metazoa</taxon>
        <taxon>Spiralia</taxon>
        <taxon>Gnathifera</taxon>
        <taxon>Rotifera</taxon>
        <taxon>Eurotatoria</taxon>
        <taxon>Bdelloidea</taxon>
        <taxon>Adinetida</taxon>
        <taxon>Adinetidae</taxon>
        <taxon>Adineta</taxon>
    </lineage>
</organism>
<name>A0A813RXI0_9BILA</name>
<dbReference type="OrthoDB" id="9973001at2759"/>
<proteinExistence type="predicted"/>
<sequence>MSNKIQAGDVAKNIHLWTTENTKFSLFTATEKLPVLLAFFPCAFTKHENKILNGINDKYNKLFKDLNVRIIGISTDTHWTLDAYKNEKNIRFEMASDFNKDAAKAYGILIDKYSSYGYNGVAKEACFLIAFDKREKKNFIEYMKVLNDTNGEFDTEKVANLIMKKWGKKVMSRNVGNKKLKRN</sequence>
<comment type="caution">
    <text evidence="3">The sequence shown here is derived from an EMBL/GenBank/DDBJ whole genome shotgun (WGS) entry which is preliminary data.</text>
</comment>
<dbReference type="EMBL" id="CAJNOE010000060">
    <property type="protein sequence ID" value="CAF0835868.1"/>
    <property type="molecule type" value="Genomic_DNA"/>
</dbReference>